<dbReference type="EMBL" id="JACJQY010000052">
    <property type="protein sequence ID" value="MBD2319458.1"/>
    <property type="molecule type" value="Genomic_DNA"/>
</dbReference>
<feature type="transmembrane region" description="Helical" evidence="1">
    <location>
        <begin position="119"/>
        <end position="146"/>
    </location>
</feature>
<comment type="caution">
    <text evidence="2">The sequence shown here is derived from an EMBL/GenBank/DDBJ whole genome shotgun (WGS) entry which is preliminary data.</text>
</comment>
<feature type="transmembrane region" description="Helical" evidence="1">
    <location>
        <begin position="71"/>
        <end position="88"/>
    </location>
</feature>
<protein>
    <submittedName>
        <fullName evidence="2">Pentapeptide repeat-containing protein</fullName>
    </submittedName>
</protein>
<accession>A0ABR8CF83</accession>
<dbReference type="Gene3D" id="2.160.20.80">
    <property type="entry name" value="E3 ubiquitin-protein ligase SopA"/>
    <property type="match status" value="2"/>
</dbReference>
<reference evidence="2 3" key="1">
    <citation type="journal article" date="2020" name="ISME J.">
        <title>Comparative genomics reveals insights into cyanobacterial evolution and habitat adaptation.</title>
        <authorList>
            <person name="Chen M.Y."/>
            <person name="Teng W.K."/>
            <person name="Zhao L."/>
            <person name="Hu C.X."/>
            <person name="Zhou Y.K."/>
            <person name="Han B.P."/>
            <person name="Song L.R."/>
            <person name="Shu W.S."/>
        </authorList>
    </citation>
    <scope>NUCLEOTIDE SEQUENCE [LARGE SCALE GENOMIC DNA]</scope>
    <source>
        <strain evidence="2 3">FACHB-1050</strain>
    </source>
</reference>
<dbReference type="Proteomes" id="UP000618445">
    <property type="component" value="Unassembled WGS sequence"/>
</dbReference>
<dbReference type="Pfam" id="PF00805">
    <property type="entry name" value="Pentapeptide"/>
    <property type="match status" value="2"/>
</dbReference>
<dbReference type="InterPro" id="IPR001646">
    <property type="entry name" value="5peptide_repeat"/>
</dbReference>
<evidence type="ECO:0000313" key="3">
    <source>
        <dbReference type="Proteomes" id="UP000618445"/>
    </source>
</evidence>
<feature type="transmembrane region" description="Helical" evidence="1">
    <location>
        <begin position="34"/>
        <end position="56"/>
    </location>
</feature>
<feature type="transmembrane region" description="Helical" evidence="1">
    <location>
        <begin position="153"/>
        <end position="174"/>
    </location>
</feature>
<dbReference type="RefSeq" id="WP_190581486.1">
    <property type="nucleotide sequence ID" value="NZ_CAWPQU010000048.1"/>
</dbReference>
<proteinExistence type="predicted"/>
<organism evidence="2 3">
    <name type="scientific">Phormidium tenue FACHB-1050</name>
    <dbReference type="NCBI Taxonomy" id="2692857"/>
    <lineage>
        <taxon>Bacteria</taxon>
        <taxon>Bacillati</taxon>
        <taxon>Cyanobacteriota</taxon>
        <taxon>Cyanophyceae</taxon>
        <taxon>Oscillatoriophycideae</taxon>
        <taxon>Oscillatoriales</taxon>
        <taxon>Oscillatoriaceae</taxon>
        <taxon>Phormidium</taxon>
    </lineage>
</organism>
<dbReference type="SUPFAM" id="SSF141571">
    <property type="entry name" value="Pentapeptide repeat-like"/>
    <property type="match status" value="1"/>
</dbReference>
<keyword evidence="1" id="KW-0472">Membrane</keyword>
<dbReference type="PANTHER" id="PTHR14136:SF17">
    <property type="entry name" value="BTB_POZ DOMAIN-CONTAINING PROTEIN KCTD9"/>
    <property type="match status" value="1"/>
</dbReference>
<feature type="transmembrane region" description="Helical" evidence="1">
    <location>
        <begin position="95"/>
        <end position="113"/>
    </location>
</feature>
<gene>
    <name evidence="2" type="ORF">H6G05_21790</name>
</gene>
<evidence type="ECO:0000313" key="2">
    <source>
        <dbReference type="EMBL" id="MBD2319458.1"/>
    </source>
</evidence>
<keyword evidence="3" id="KW-1185">Reference proteome</keyword>
<keyword evidence="1" id="KW-1133">Transmembrane helix</keyword>
<sequence>MRIQTLKNICGESYKGKVLNDKNFNKAKAGHKDLLRILIGFLAILITSLSGVLSVFSGDTLAAVIIRITDHYYLFGLVFFFSLVLLIARGFKLSTFSIIAISILVSGVIGIIFERNFGVWLSTFFLFLSISLAWFAIFIEALLLAFTSLCCGIVCEFIAIIGAIFIASASSFVAVNQPPLGKPGEFSITIVTALISIVTGSIIARQAINNSPKFVWIRKLAVFWAATNGTSFYGVDLTDACFDEADLRHTDFRRANLTRASFQGAKNLDLARFEDTILQDPRVRKLLVETKDNKEKDFTNADLKGANLNNANLKGANLKGANICDATFRKANLEDANLVLTQAIGTDFTEAKMTGVCLEAWNIEDSTKLDRVECRYVYLLEKPKKDTDNRERRPSSGSFVEDEFTKLFEEVLHTVDFIFRNGIDWRAFLDAFQKLRVENEGVDLIIQRIENKGDGVFVIRVNVPNNADKAKIHHEGMQNYELALEKLEARYDLSLRGANEQLAIYRQQNSDLLLVINKLANRPVTIEVKATAESKSMNDSNDQSQNISVGGDFNISAENAVVSLREMSGNVTNIINQLPSSSQPEQQGIKELLEQLKETIERSTELSDKDKVKALKQIQKLAEVSQNPSSGGIQDAVDAAITMLRGTLSIIPKLLEECNKLLPMIANLFGLG</sequence>
<evidence type="ECO:0000256" key="1">
    <source>
        <dbReference type="SAM" id="Phobius"/>
    </source>
</evidence>
<keyword evidence="1" id="KW-0812">Transmembrane</keyword>
<name>A0ABR8CF83_9CYAN</name>
<feature type="transmembrane region" description="Helical" evidence="1">
    <location>
        <begin position="186"/>
        <end position="204"/>
    </location>
</feature>
<dbReference type="InterPro" id="IPR051082">
    <property type="entry name" value="Pentapeptide-BTB/POZ_domain"/>
</dbReference>
<dbReference type="PANTHER" id="PTHR14136">
    <property type="entry name" value="BTB_POZ DOMAIN-CONTAINING PROTEIN KCTD9"/>
    <property type="match status" value="1"/>
</dbReference>